<dbReference type="EMBL" id="CAEY01000428">
    <property type="status" value="NOT_ANNOTATED_CDS"/>
    <property type="molecule type" value="Genomic_DNA"/>
</dbReference>
<dbReference type="EnsemblMetazoa" id="tetur01g00460.1">
    <property type="protein sequence ID" value="tetur01g00460.1"/>
    <property type="gene ID" value="tetur01g00460"/>
</dbReference>
<evidence type="ECO:0000313" key="2">
    <source>
        <dbReference type="EnsemblMetazoa" id="tetur01g00460.1"/>
    </source>
</evidence>
<reference evidence="2" key="2">
    <citation type="submission" date="2015-06" db="UniProtKB">
        <authorList>
            <consortium name="EnsemblMetazoa"/>
        </authorList>
    </citation>
    <scope>IDENTIFICATION</scope>
</reference>
<dbReference type="Proteomes" id="UP000015104">
    <property type="component" value="Unassembled WGS sequence"/>
</dbReference>
<dbReference type="AlphaFoldDB" id="T1JPQ7"/>
<name>T1JPQ7_TETUR</name>
<evidence type="ECO:0000313" key="3">
    <source>
        <dbReference type="Proteomes" id="UP000015104"/>
    </source>
</evidence>
<dbReference type="HOGENOM" id="CLU_2486215_0_0_1"/>
<proteinExistence type="predicted"/>
<feature type="compositionally biased region" description="Acidic residues" evidence="1">
    <location>
        <begin position="55"/>
        <end position="74"/>
    </location>
</feature>
<reference evidence="3" key="1">
    <citation type="submission" date="2011-08" db="EMBL/GenBank/DDBJ databases">
        <authorList>
            <person name="Rombauts S."/>
        </authorList>
    </citation>
    <scope>NUCLEOTIDE SEQUENCE</scope>
    <source>
        <strain evidence="3">London</strain>
    </source>
</reference>
<feature type="compositionally biased region" description="Basic and acidic residues" evidence="1">
    <location>
        <begin position="1"/>
        <end position="13"/>
    </location>
</feature>
<sequence>MKLNATDDKKKNYFVDQGKSSNPEPAELVSLSEPKRASLRERPFKVSELKVSLDGNEDVSPEDEPEEEDPESEDSSAVNCPNPDLSR</sequence>
<keyword evidence="3" id="KW-1185">Reference proteome</keyword>
<organism evidence="2 3">
    <name type="scientific">Tetranychus urticae</name>
    <name type="common">Two-spotted spider mite</name>
    <dbReference type="NCBI Taxonomy" id="32264"/>
    <lineage>
        <taxon>Eukaryota</taxon>
        <taxon>Metazoa</taxon>
        <taxon>Ecdysozoa</taxon>
        <taxon>Arthropoda</taxon>
        <taxon>Chelicerata</taxon>
        <taxon>Arachnida</taxon>
        <taxon>Acari</taxon>
        <taxon>Acariformes</taxon>
        <taxon>Trombidiformes</taxon>
        <taxon>Prostigmata</taxon>
        <taxon>Eleutherengona</taxon>
        <taxon>Raphignathae</taxon>
        <taxon>Tetranychoidea</taxon>
        <taxon>Tetranychidae</taxon>
        <taxon>Tetranychus</taxon>
    </lineage>
</organism>
<evidence type="ECO:0000256" key="1">
    <source>
        <dbReference type="SAM" id="MobiDB-lite"/>
    </source>
</evidence>
<feature type="compositionally biased region" description="Basic and acidic residues" evidence="1">
    <location>
        <begin position="33"/>
        <end position="48"/>
    </location>
</feature>
<accession>T1JPQ7</accession>
<protein>
    <submittedName>
        <fullName evidence="2">Uncharacterized protein</fullName>
    </submittedName>
</protein>
<feature type="region of interest" description="Disordered" evidence="1">
    <location>
        <begin position="1"/>
        <end position="87"/>
    </location>
</feature>